<name>A0ABT3KRU3_9BURK</name>
<dbReference type="InterPro" id="IPR013685">
    <property type="entry name" value="POTRA_FtsQ_type"/>
</dbReference>
<comment type="subunit">
    <text evidence="9">Part of a complex composed of FtsB, FtsL and FtsQ.</text>
</comment>
<accession>A0ABT3KRU3</accession>
<dbReference type="InterPro" id="IPR034746">
    <property type="entry name" value="POTRA"/>
</dbReference>
<comment type="subcellular location">
    <subcellularLocation>
        <location evidence="9">Cell inner membrane</location>
        <topology evidence="9">Single-pass type II membrane protein</topology>
    </subcellularLocation>
    <subcellularLocation>
        <location evidence="1">Membrane</location>
    </subcellularLocation>
    <text evidence="9">Localizes to the division septum.</text>
</comment>
<proteinExistence type="inferred from homology"/>
<evidence type="ECO:0000313" key="13">
    <source>
        <dbReference type="Proteomes" id="UP001208935"/>
    </source>
</evidence>
<dbReference type="RefSeq" id="WP_010103120.1">
    <property type="nucleotide sequence ID" value="NZ_QZCV01000001.1"/>
</dbReference>
<evidence type="ECO:0000256" key="2">
    <source>
        <dbReference type="ARBA" id="ARBA00022475"/>
    </source>
</evidence>
<keyword evidence="7 9" id="KW-0472">Membrane</keyword>
<evidence type="ECO:0000259" key="11">
    <source>
        <dbReference type="PROSITE" id="PS51779"/>
    </source>
</evidence>
<gene>
    <name evidence="9" type="primary">ftsQ</name>
    <name evidence="12" type="ORF">D5039_07705</name>
</gene>
<evidence type="ECO:0000256" key="8">
    <source>
        <dbReference type="ARBA" id="ARBA00023306"/>
    </source>
</evidence>
<keyword evidence="3 9" id="KW-0997">Cell inner membrane</keyword>
<dbReference type="Pfam" id="PF03799">
    <property type="entry name" value="FtsQ_DivIB_C"/>
    <property type="match status" value="1"/>
</dbReference>
<keyword evidence="8 9" id="KW-0131">Cell cycle</keyword>
<comment type="similarity">
    <text evidence="9">Belongs to the FtsQ/DivIB family. FtsQ subfamily.</text>
</comment>
<dbReference type="GeneID" id="77321152"/>
<keyword evidence="6 9" id="KW-1133">Transmembrane helix</keyword>
<dbReference type="InterPro" id="IPR026579">
    <property type="entry name" value="FtsQ"/>
</dbReference>
<dbReference type="InterPro" id="IPR005548">
    <property type="entry name" value="Cell_div_FtsQ/DivIB_C"/>
</dbReference>
<keyword evidence="5 9" id="KW-0812">Transmembrane</keyword>
<evidence type="ECO:0000256" key="6">
    <source>
        <dbReference type="ARBA" id="ARBA00022989"/>
    </source>
</evidence>
<keyword evidence="4 9" id="KW-0132">Cell division</keyword>
<dbReference type="PROSITE" id="PS51257">
    <property type="entry name" value="PROKAR_LIPOPROTEIN"/>
    <property type="match status" value="1"/>
</dbReference>
<dbReference type="Gene3D" id="3.10.20.310">
    <property type="entry name" value="membrane protein fhac"/>
    <property type="match status" value="1"/>
</dbReference>
<evidence type="ECO:0000256" key="5">
    <source>
        <dbReference type="ARBA" id="ARBA00022692"/>
    </source>
</evidence>
<keyword evidence="2 9" id="KW-1003">Cell membrane</keyword>
<organism evidence="12 13">
    <name type="scientific">Verminephrobacter aporrectodeae subsp. tuberculatae</name>
    <dbReference type="NCBI Taxonomy" id="1110392"/>
    <lineage>
        <taxon>Bacteria</taxon>
        <taxon>Pseudomonadati</taxon>
        <taxon>Pseudomonadota</taxon>
        <taxon>Betaproteobacteria</taxon>
        <taxon>Burkholderiales</taxon>
        <taxon>Comamonadaceae</taxon>
        <taxon>Verminephrobacter</taxon>
    </lineage>
</organism>
<comment type="caution">
    <text evidence="12">The sequence shown here is derived from an EMBL/GenBank/DDBJ whole genome shotgun (WGS) entry which is preliminary data.</text>
</comment>
<evidence type="ECO:0000256" key="3">
    <source>
        <dbReference type="ARBA" id="ARBA00022519"/>
    </source>
</evidence>
<evidence type="ECO:0000256" key="7">
    <source>
        <dbReference type="ARBA" id="ARBA00023136"/>
    </source>
</evidence>
<evidence type="ECO:0000256" key="10">
    <source>
        <dbReference type="SAM" id="MobiDB-lite"/>
    </source>
</evidence>
<dbReference type="Proteomes" id="UP001208935">
    <property type="component" value="Unassembled WGS sequence"/>
</dbReference>
<feature type="domain" description="POTRA" evidence="11">
    <location>
        <begin position="41"/>
        <end position="112"/>
    </location>
</feature>
<dbReference type="PANTHER" id="PTHR35851:SF1">
    <property type="entry name" value="CELL DIVISION PROTEIN FTSQ"/>
    <property type="match status" value="1"/>
</dbReference>
<dbReference type="InterPro" id="IPR045335">
    <property type="entry name" value="FtsQ_C_sf"/>
</dbReference>
<feature type="region of interest" description="Disordered" evidence="10">
    <location>
        <begin position="259"/>
        <end position="289"/>
    </location>
</feature>
<reference evidence="13" key="1">
    <citation type="submission" date="2023-07" db="EMBL/GenBank/DDBJ databases">
        <title>Verminephrobacter genomes.</title>
        <authorList>
            <person name="Lund M.B."/>
        </authorList>
    </citation>
    <scope>NUCLEOTIDE SEQUENCE [LARGE SCALE GENOMIC DNA]</scope>
    <source>
        <strain evidence="13">AtM5-05</strain>
    </source>
</reference>
<dbReference type="Pfam" id="PF08478">
    <property type="entry name" value="POTRA_1"/>
    <property type="match status" value="1"/>
</dbReference>
<comment type="function">
    <text evidence="9">Essential cell division protein. May link together the upstream cell division proteins, which are predominantly cytoplasmic, with the downstream cell division proteins, which are predominantly periplasmic. May control correct divisome assembly.</text>
</comment>
<protein>
    <recommendedName>
        <fullName evidence="9">Cell division protein FtsQ</fullName>
    </recommendedName>
</protein>
<dbReference type="Gene3D" id="3.40.50.11690">
    <property type="entry name" value="Cell division protein FtsQ/DivIB"/>
    <property type="match status" value="1"/>
</dbReference>
<dbReference type="EMBL" id="QZCW01000001">
    <property type="protein sequence ID" value="MCW5321048.1"/>
    <property type="molecule type" value="Genomic_DNA"/>
</dbReference>
<feature type="transmembrane region" description="Helical" evidence="9">
    <location>
        <begin position="20"/>
        <end position="38"/>
    </location>
</feature>
<evidence type="ECO:0000313" key="12">
    <source>
        <dbReference type="EMBL" id="MCW5321048.1"/>
    </source>
</evidence>
<keyword evidence="13" id="KW-1185">Reference proteome</keyword>
<dbReference type="HAMAP" id="MF_00911">
    <property type="entry name" value="FtsQ_subfam"/>
    <property type="match status" value="1"/>
</dbReference>
<dbReference type="PANTHER" id="PTHR35851">
    <property type="entry name" value="CELL DIVISION PROTEIN FTSQ"/>
    <property type="match status" value="1"/>
</dbReference>
<evidence type="ECO:0000256" key="4">
    <source>
        <dbReference type="ARBA" id="ARBA00022618"/>
    </source>
</evidence>
<evidence type="ECO:0000256" key="9">
    <source>
        <dbReference type="HAMAP-Rule" id="MF_00911"/>
    </source>
</evidence>
<evidence type="ECO:0000256" key="1">
    <source>
        <dbReference type="ARBA" id="ARBA00004370"/>
    </source>
</evidence>
<sequence>MTDKLSLPLDVRLMNLSASLLFTGCAALVLVAGVWWLLRHPGLAMARIVVQGDLVHNNAVTLRANVVPHLVGNFFTLDLHAARAAFEQVPWVRRAQLRRAYPGSLLVQLQEHEALAYWGPESGSALVNRQGEVFEANLGDIEQEGLPHLLGPAGSAPEVLRMHGLLQSAFAALELDLRVLELTGRGGWRATLGDAAVVELGGGTQQEVLQRAQRFVRTLAPVATKYGRRVQALEFADLRHAGGYALRLRGVSTVGAQGASAQRQSIPGAGSAGRNARPTRQHATDRGRD</sequence>
<dbReference type="PROSITE" id="PS51779">
    <property type="entry name" value="POTRA"/>
    <property type="match status" value="1"/>
</dbReference>